<dbReference type="Pfam" id="PF13392">
    <property type="entry name" value="HNH_3"/>
    <property type="match status" value="1"/>
</dbReference>
<accession>X0UY25</accession>
<feature type="domain" description="AP2/ERF" evidence="4">
    <location>
        <begin position="123"/>
        <end position="179"/>
    </location>
</feature>
<dbReference type="GO" id="GO:0003677">
    <property type="term" value="F:DNA binding"/>
    <property type="evidence" value="ECO:0007669"/>
    <property type="project" value="UniProtKB-KW"/>
</dbReference>
<comment type="caution">
    <text evidence="5">The sequence shown here is derived from an EMBL/GenBank/DDBJ whole genome shotgun (WGS) entry which is preliminary data.</text>
</comment>
<organism evidence="5">
    <name type="scientific">marine sediment metagenome</name>
    <dbReference type="NCBI Taxonomy" id="412755"/>
    <lineage>
        <taxon>unclassified sequences</taxon>
        <taxon>metagenomes</taxon>
        <taxon>ecological metagenomes</taxon>
    </lineage>
</organism>
<dbReference type="InterPro" id="IPR003615">
    <property type="entry name" value="HNH_nuc"/>
</dbReference>
<evidence type="ECO:0000256" key="3">
    <source>
        <dbReference type="ARBA" id="ARBA00023163"/>
    </source>
</evidence>
<evidence type="ECO:0000256" key="1">
    <source>
        <dbReference type="ARBA" id="ARBA00023015"/>
    </source>
</evidence>
<dbReference type="InterPro" id="IPR036955">
    <property type="entry name" value="AP2/ERF_dom_sf"/>
</dbReference>
<dbReference type="EMBL" id="BARS01022060">
    <property type="protein sequence ID" value="GAG10749.1"/>
    <property type="molecule type" value="Genomic_DNA"/>
</dbReference>
<dbReference type="GO" id="GO:0003700">
    <property type="term" value="F:DNA-binding transcription factor activity"/>
    <property type="evidence" value="ECO:0007669"/>
    <property type="project" value="InterPro"/>
</dbReference>
<evidence type="ECO:0000256" key="2">
    <source>
        <dbReference type="ARBA" id="ARBA00023125"/>
    </source>
</evidence>
<keyword evidence="3" id="KW-0804">Transcription</keyword>
<gene>
    <name evidence="5" type="ORF">S01H1_35312</name>
</gene>
<reference evidence="5" key="1">
    <citation type="journal article" date="2014" name="Front. Microbiol.">
        <title>High frequency of phylogenetically diverse reductive dehalogenase-homologous genes in deep subseafloor sedimentary metagenomes.</title>
        <authorList>
            <person name="Kawai M."/>
            <person name="Futagami T."/>
            <person name="Toyoda A."/>
            <person name="Takaki Y."/>
            <person name="Nishi S."/>
            <person name="Hori S."/>
            <person name="Arai W."/>
            <person name="Tsubouchi T."/>
            <person name="Morono Y."/>
            <person name="Uchiyama I."/>
            <person name="Ito T."/>
            <person name="Fujiyama A."/>
            <person name="Inagaki F."/>
            <person name="Takami H."/>
        </authorList>
    </citation>
    <scope>NUCLEOTIDE SEQUENCE</scope>
    <source>
        <strain evidence="5">Expedition CK06-06</strain>
    </source>
</reference>
<protein>
    <recommendedName>
        <fullName evidence="4">AP2/ERF domain-containing protein</fullName>
    </recommendedName>
</protein>
<dbReference type="PROSITE" id="PS51032">
    <property type="entry name" value="AP2_ERF"/>
    <property type="match status" value="1"/>
</dbReference>
<dbReference type="AlphaFoldDB" id="X0UY25"/>
<dbReference type="SUPFAM" id="SSF54060">
    <property type="entry name" value="His-Me finger endonucleases"/>
    <property type="match status" value="1"/>
</dbReference>
<dbReference type="SUPFAM" id="SSF54171">
    <property type="entry name" value="DNA-binding domain"/>
    <property type="match status" value="1"/>
</dbReference>
<proteinExistence type="predicted"/>
<keyword evidence="1" id="KW-0805">Transcription regulation</keyword>
<keyword evidence="2" id="KW-0238">DNA-binding</keyword>
<evidence type="ECO:0000313" key="5">
    <source>
        <dbReference type="EMBL" id="GAG10749.1"/>
    </source>
</evidence>
<name>X0UY25_9ZZZZ</name>
<dbReference type="InterPro" id="IPR001471">
    <property type="entry name" value="AP2/ERF_dom"/>
</dbReference>
<feature type="non-terminal residue" evidence="5">
    <location>
        <position position="1"/>
    </location>
</feature>
<sequence length="179" mass="20696">KISGNPKKLKRGEPNRCIFEHNICKIELYDKEGNVKDYAIIDPEDYEKVKDFKWGINSGGYVFCSRQNGIGFKLHRLVLGLLNNERPDHIDGKPLNNRKSNLRVCTHQENCCNTKKPKNNTSGYKGVTWEKTRNKWKAYIAFNYKCIHLGLFENKIDGAKAYNQAAIKYHGEFAKLNEL</sequence>
<dbReference type="InterPro" id="IPR044925">
    <property type="entry name" value="His-Me_finger_sf"/>
</dbReference>
<dbReference type="Gene3D" id="3.30.730.10">
    <property type="entry name" value="AP2/ERF domain"/>
    <property type="match status" value="1"/>
</dbReference>
<dbReference type="Gene3D" id="3.90.75.20">
    <property type="match status" value="1"/>
</dbReference>
<evidence type="ECO:0000259" key="4">
    <source>
        <dbReference type="PROSITE" id="PS51032"/>
    </source>
</evidence>
<dbReference type="InterPro" id="IPR016177">
    <property type="entry name" value="DNA-bd_dom_sf"/>
</dbReference>